<dbReference type="GO" id="GO:1990077">
    <property type="term" value="C:primosome complex"/>
    <property type="evidence" value="ECO:0007669"/>
    <property type="project" value="UniProtKB-UniRule"/>
</dbReference>
<dbReference type="GO" id="GO:0016887">
    <property type="term" value="F:ATP hydrolysis activity"/>
    <property type="evidence" value="ECO:0007669"/>
    <property type="project" value="RHEA"/>
</dbReference>
<dbReference type="SUPFAM" id="SSF52540">
    <property type="entry name" value="P-loop containing nucleoside triphosphate hydrolases"/>
    <property type="match status" value="1"/>
</dbReference>
<evidence type="ECO:0000256" key="1">
    <source>
        <dbReference type="ARBA" id="ARBA00008428"/>
    </source>
</evidence>
<dbReference type="GO" id="GO:0005829">
    <property type="term" value="C:cytosol"/>
    <property type="evidence" value="ECO:0007669"/>
    <property type="project" value="TreeGrafter"/>
</dbReference>
<evidence type="ECO:0000259" key="13">
    <source>
        <dbReference type="PROSITE" id="PS51199"/>
    </source>
</evidence>
<dbReference type="InterPro" id="IPR007694">
    <property type="entry name" value="DNA_helicase_DnaB-like_C"/>
</dbReference>
<keyword evidence="4 12" id="KW-0547">Nucleotide-binding</keyword>
<evidence type="ECO:0000256" key="10">
    <source>
        <dbReference type="ARBA" id="ARBA00048954"/>
    </source>
</evidence>
<evidence type="ECO:0000313" key="15">
    <source>
        <dbReference type="Proteomes" id="UP000216207"/>
    </source>
</evidence>
<dbReference type="InterPro" id="IPR007692">
    <property type="entry name" value="DNA_helicase_DnaB"/>
</dbReference>
<comment type="caution">
    <text evidence="14">The sequence shown here is derived from an EMBL/GenBank/DDBJ whole genome shotgun (WGS) entry which is preliminary data.</text>
</comment>
<evidence type="ECO:0000256" key="11">
    <source>
        <dbReference type="NCBIfam" id="TIGR00665"/>
    </source>
</evidence>
<dbReference type="InterPro" id="IPR027417">
    <property type="entry name" value="P-loop_NTPase"/>
</dbReference>
<evidence type="ECO:0000256" key="5">
    <source>
        <dbReference type="ARBA" id="ARBA00022801"/>
    </source>
</evidence>
<dbReference type="InterPro" id="IPR007693">
    <property type="entry name" value="DNA_helicase_DnaB-like_N"/>
</dbReference>
<comment type="similarity">
    <text evidence="1 12">Belongs to the helicase family. DnaB subfamily.</text>
</comment>
<evidence type="ECO:0000256" key="3">
    <source>
        <dbReference type="ARBA" id="ARBA00022705"/>
    </source>
</evidence>
<keyword evidence="2 12" id="KW-0639">Primosome</keyword>
<proteinExistence type="inferred from homology"/>
<evidence type="ECO:0000256" key="9">
    <source>
        <dbReference type="ARBA" id="ARBA00023235"/>
    </source>
</evidence>
<comment type="function">
    <text evidence="12">The main replicative DNA helicase, it participates in initiation and elongation during chromosome replication. Travels ahead of the DNA replisome, separating dsDNA into templates for DNA synthesis. A processive ATP-dependent 5'-3' DNA helicase it has DNA-dependent ATPase activity.</text>
</comment>
<dbReference type="Gene3D" id="3.40.50.300">
    <property type="entry name" value="P-loop containing nucleotide triphosphate hydrolases"/>
    <property type="match status" value="1"/>
</dbReference>
<keyword evidence="5 12" id="KW-0378">Hydrolase</keyword>
<accession>A0A268P5B0</accession>
<dbReference type="RefSeq" id="WP_095325980.1">
    <property type="nucleotide sequence ID" value="NZ_NPCC01000002.1"/>
</dbReference>
<dbReference type="EC" id="5.6.2.3" evidence="11 12"/>
<keyword evidence="8 12" id="KW-0238">DNA-binding</keyword>
<dbReference type="EMBL" id="NPCC01000002">
    <property type="protein sequence ID" value="PAE90912.1"/>
    <property type="molecule type" value="Genomic_DNA"/>
</dbReference>
<dbReference type="PANTHER" id="PTHR30153">
    <property type="entry name" value="REPLICATIVE DNA HELICASE DNAB"/>
    <property type="match status" value="1"/>
</dbReference>
<evidence type="ECO:0000256" key="12">
    <source>
        <dbReference type="RuleBase" id="RU362085"/>
    </source>
</evidence>
<name>A0A268P5B0_SHOCL</name>
<evidence type="ECO:0000256" key="4">
    <source>
        <dbReference type="ARBA" id="ARBA00022741"/>
    </source>
</evidence>
<dbReference type="NCBIfam" id="TIGR00665">
    <property type="entry name" value="DnaB"/>
    <property type="match status" value="1"/>
</dbReference>
<keyword evidence="3 12" id="KW-0235">DNA replication</keyword>
<dbReference type="PROSITE" id="PS51199">
    <property type="entry name" value="SF4_HELICASE"/>
    <property type="match status" value="1"/>
</dbReference>
<sequence>MDHQNVVAEQMLLACILRDNTVIKEIELKPEQFSPHHAPVFQAMRELDAEESLIDMAALHMKLGSTMNQVDLKDAIDSLLSTESYKHYETTIIRAWKRREARLKAREYLDATNDSGTEEGLSELISELSNLEQAGIQSDEFDAKKELMAIYDEAYDGVIQKGLPTGFVEYDRMTNGHDEGQLIIVAARPSVGKTAFALNVAMGHMKQGAFGHLYSLEMSKKSFLKRMWAAAGRIDSQKMRDPHRLFSEQDWRNFNNGMSEISKLPMYIGDSSAVTIPQIYARTRKLMRKYPDQKHFVMIDYLQLLKPLAKRGNRQEEVSEMSRALKNMAMDLGIPVIALSQLSRGVESRQDKRPMLSDIRESGSIEQDADIVAFLYRDDYYDKESENKNIIEIIIGKQREGPVGTVELAFIKEYNLFVNLDRRYADDRQRAV</sequence>
<evidence type="ECO:0000256" key="8">
    <source>
        <dbReference type="ARBA" id="ARBA00023125"/>
    </source>
</evidence>
<dbReference type="GO" id="GO:0043139">
    <property type="term" value="F:5'-3' DNA helicase activity"/>
    <property type="evidence" value="ECO:0007669"/>
    <property type="project" value="UniProtKB-EC"/>
</dbReference>
<protein>
    <recommendedName>
        <fullName evidence="11 12">Replicative DNA helicase</fullName>
        <ecNumber evidence="11 12">5.6.2.3</ecNumber>
    </recommendedName>
</protein>
<dbReference type="CDD" id="cd00984">
    <property type="entry name" value="DnaB_C"/>
    <property type="match status" value="1"/>
</dbReference>
<dbReference type="Gene3D" id="1.10.860.10">
    <property type="entry name" value="DNAb Helicase, Chain A"/>
    <property type="match status" value="1"/>
</dbReference>
<organism evidence="14 15">
    <name type="scientific">Shouchella clausii</name>
    <name type="common">Alkalihalobacillus clausii</name>
    <dbReference type="NCBI Taxonomy" id="79880"/>
    <lineage>
        <taxon>Bacteria</taxon>
        <taxon>Bacillati</taxon>
        <taxon>Bacillota</taxon>
        <taxon>Bacilli</taxon>
        <taxon>Bacillales</taxon>
        <taxon>Bacillaceae</taxon>
        <taxon>Shouchella</taxon>
    </lineage>
</organism>
<keyword evidence="9" id="KW-0413">Isomerase</keyword>
<keyword evidence="7 12" id="KW-0067">ATP-binding</keyword>
<evidence type="ECO:0000256" key="2">
    <source>
        <dbReference type="ARBA" id="ARBA00022515"/>
    </source>
</evidence>
<dbReference type="Pfam" id="PF00772">
    <property type="entry name" value="DnaB"/>
    <property type="match status" value="1"/>
</dbReference>
<evidence type="ECO:0000256" key="6">
    <source>
        <dbReference type="ARBA" id="ARBA00022806"/>
    </source>
</evidence>
<feature type="domain" description="SF4 helicase" evidence="13">
    <location>
        <begin position="156"/>
        <end position="424"/>
    </location>
</feature>
<evidence type="ECO:0000313" key="14">
    <source>
        <dbReference type="EMBL" id="PAE90912.1"/>
    </source>
</evidence>
<evidence type="ECO:0000256" key="7">
    <source>
        <dbReference type="ARBA" id="ARBA00022840"/>
    </source>
</evidence>
<dbReference type="Proteomes" id="UP000216207">
    <property type="component" value="Unassembled WGS sequence"/>
</dbReference>
<keyword evidence="6 12" id="KW-0347">Helicase</keyword>
<dbReference type="GO" id="GO:0006269">
    <property type="term" value="P:DNA replication, synthesis of primer"/>
    <property type="evidence" value="ECO:0007669"/>
    <property type="project" value="UniProtKB-UniRule"/>
</dbReference>
<dbReference type="GO" id="GO:0005524">
    <property type="term" value="F:ATP binding"/>
    <property type="evidence" value="ECO:0007669"/>
    <property type="project" value="UniProtKB-UniRule"/>
</dbReference>
<dbReference type="AlphaFoldDB" id="A0A268P5B0"/>
<dbReference type="GO" id="GO:0003677">
    <property type="term" value="F:DNA binding"/>
    <property type="evidence" value="ECO:0007669"/>
    <property type="project" value="UniProtKB-UniRule"/>
</dbReference>
<reference evidence="14 15" key="1">
    <citation type="submission" date="2017-07" db="EMBL/GenBank/DDBJ databases">
        <title>Isolation and whole genome analysis of endospore-forming bacteria from heroin.</title>
        <authorList>
            <person name="Kalinowski J."/>
            <person name="Ahrens B."/>
            <person name="Al-Dilaimi A."/>
            <person name="Winkler A."/>
            <person name="Wibberg D."/>
            <person name="Schleenbecker U."/>
            <person name="Ruckert C."/>
            <person name="Wolfel R."/>
            <person name="Grass G."/>
        </authorList>
    </citation>
    <scope>NUCLEOTIDE SEQUENCE [LARGE SCALE GENOMIC DNA]</scope>
    <source>
        <strain evidence="14 15">7539</strain>
    </source>
</reference>
<dbReference type="SUPFAM" id="SSF48024">
    <property type="entry name" value="N-terminal domain of DnaB helicase"/>
    <property type="match status" value="1"/>
</dbReference>
<dbReference type="InterPro" id="IPR016136">
    <property type="entry name" value="DNA_helicase_N/primase_C"/>
</dbReference>
<dbReference type="InterPro" id="IPR036185">
    <property type="entry name" value="DNA_heli_DnaB-like_N_sf"/>
</dbReference>
<gene>
    <name evidence="14" type="primary">dnaB</name>
    <name evidence="14" type="ORF">CHH72_00390</name>
</gene>
<dbReference type="Pfam" id="PF03796">
    <property type="entry name" value="DnaB_C"/>
    <property type="match status" value="1"/>
</dbReference>
<comment type="catalytic activity">
    <reaction evidence="10 12">
        <text>ATP + H2O = ADP + phosphate + H(+)</text>
        <dbReference type="Rhea" id="RHEA:13065"/>
        <dbReference type="ChEBI" id="CHEBI:15377"/>
        <dbReference type="ChEBI" id="CHEBI:15378"/>
        <dbReference type="ChEBI" id="CHEBI:30616"/>
        <dbReference type="ChEBI" id="CHEBI:43474"/>
        <dbReference type="ChEBI" id="CHEBI:456216"/>
        <dbReference type="EC" id="5.6.2.3"/>
    </reaction>
</comment>
<dbReference type="PANTHER" id="PTHR30153:SF2">
    <property type="entry name" value="REPLICATIVE DNA HELICASE"/>
    <property type="match status" value="1"/>
</dbReference>